<dbReference type="Proteomes" id="UP001148125">
    <property type="component" value="Unassembled WGS sequence"/>
</dbReference>
<dbReference type="GO" id="GO:0016757">
    <property type="term" value="F:glycosyltransferase activity"/>
    <property type="evidence" value="ECO:0007669"/>
    <property type="project" value="UniProtKB-KW"/>
</dbReference>
<protein>
    <submittedName>
        <fullName evidence="2">Glycosyltransferase</fullName>
        <ecNumber evidence="2">2.4.-.-</ecNumber>
    </submittedName>
</protein>
<dbReference type="Gene3D" id="3.90.550.10">
    <property type="entry name" value="Spore Coat Polysaccharide Biosynthesis Protein SpsA, Chain A"/>
    <property type="match status" value="1"/>
</dbReference>
<dbReference type="Pfam" id="PF00535">
    <property type="entry name" value="Glycos_transf_2"/>
    <property type="match status" value="1"/>
</dbReference>
<feature type="domain" description="Glycosyltransferase 2-like" evidence="1">
    <location>
        <begin position="4"/>
        <end position="115"/>
    </location>
</feature>
<gene>
    <name evidence="2" type="ORF">N7Z68_04690</name>
</gene>
<sequence>MISIITCTIRQENINLVFENYDRQILKEKELIIILNRDEMDINKWQEKAKQYKNVSVYKLPSGVHLGECLNFGIERSRYDYIAKFDDDDYYAPYYLKEALGALKETNADIVGKHAFFAYIERTKSLVIRFKGQNKFVGAVAGPTLVFKKNITKHIKFRNITLGEDQQFQKDCRKKGFKIYATSHYNFVLIRKDIQGHTWKIDESEFLKQSKVVTRTDNYQNFVSKDI</sequence>
<evidence type="ECO:0000313" key="2">
    <source>
        <dbReference type="EMBL" id="MDE5412673.1"/>
    </source>
</evidence>
<proteinExistence type="predicted"/>
<reference evidence="2" key="1">
    <citation type="submission" date="2024-05" db="EMBL/GenBank/DDBJ databases">
        <title>Alkalihalobacillus sp. strain MEB203 novel alkaliphilic bacterium from Lonar Lake, India.</title>
        <authorList>
            <person name="Joshi A."/>
            <person name="Thite S."/>
            <person name="Mengade P."/>
        </authorList>
    </citation>
    <scope>NUCLEOTIDE SEQUENCE</scope>
    <source>
        <strain evidence="2">MEB 203</strain>
    </source>
</reference>
<keyword evidence="2" id="KW-0808">Transferase</keyword>
<evidence type="ECO:0000259" key="1">
    <source>
        <dbReference type="Pfam" id="PF00535"/>
    </source>
</evidence>
<dbReference type="InterPro" id="IPR001173">
    <property type="entry name" value="Glyco_trans_2-like"/>
</dbReference>
<accession>A0ABT5VB46</accession>
<keyword evidence="3" id="KW-1185">Reference proteome</keyword>
<organism evidence="2 3">
    <name type="scientific">Alkalihalobacterium chitinilyticum</name>
    <dbReference type="NCBI Taxonomy" id="2980103"/>
    <lineage>
        <taxon>Bacteria</taxon>
        <taxon>Bacillati</taxon>
        <taxon>Bacillota</taxon>
        <taxon>Bacilli</taxon>
        <taxon>Bacillales</taxon>
        <taxon>Bacillaceae</taxon>
        <taxon>Alkalihalobacterium</taxon>
    </lineage>
</organism>
<comment type="caution">
    <text evidence="2">The sequence shown here is derived from an EMBL/GenBank/DDBJ whole genome shotgun (WGS) entry which is preliminary data.</text>
</comment>
<evidence type="ECO:0000313" key="3">
    <source>
        <dbReference type="Proteomes" id="UP001148125"/>
    </source>
</evidence>
<dbReference type="SUPFAM" id="SSF53448">
    <property type="entry name" value="Nucleotide-diphospho-sugar transferases"/>
    <property type="match status" value="1"/>
</dbReference>
<dbReference type="InterPro" id="IPR029044">
    <property type="entry name" value="Nucleotide-diphossugar_trans"/>
</dbReference>
<keyword evidence="2" id="KW-0328">Glycosyltransferase</keyword>
<dbReference type="EMBL" id="JAOTPO010000002">
    <property type="protein sequence ID" value="MDE5412673.1"/>
    <property type="molecule type" value="Genomic_DNA"/>
</dbReference>
<dbReference type="EC" id="2.4.-.-" evidence="2"/>
<dbReference type="RefSeq" id="WP_275117302.1">
    <property type="nucleotide sequence ID" value="NZ_JAOTPO010000002.1"/>
</dbReference>
<name>A0ABT5VB46_9BACI</name>